<dbReference type="eggNOG" id="COG0438">
    <property type="taxonomic scope" value="Bacteria"/>
</dbReference>
<dbReference type="Proteomes" id="UP000006786">
    <property type="component" value="Unassembled WGS sequence"/>
</dbReference>
<dbReference type="PANTHER" id="PTHR46401">
    <property type="entry name" value="GLYCOSYLTRANSFERASE WBBK-RELATED"/>
    <property type="match status" value="1"/>
</dbReference>
<sequence>MKILTLSTSGERCGIAAYNTELAEAMRSDGLTVDIHPIDSTAVRTLPERELSAYFKPFLARLEAYDALIIQHEYGLFGAQHSLVAAQRVFARVLAAVAASGKPTVVVFHAEPRTSTRLLSRKRMYWERTRRLINANPQISILVHGDEALAQYVDAGLKRASLWTTRHPLQTIRPVAPARSNGTVTLTIFGFVATYKGYDEAVAALALLPERFRLLVAGGAHPGNVGDDTLARLMAANDPRIEVTGWIDEQDVGAVMARTDIVLAPYHPDGPPGSGAITWAIRHGRPVIASETISFREIQREAGCFAMVAPLDPQALADAILKLADDEAEKARLVEAGFAYARSHSWEGLARRVVDRLGGAGVGEPREGVSPRIDEEVSG</sequence>
<reference evidence="3 4" key="1">
    <citation type="journal article" date="2012" name="J. Bacteriol.">
        <title>Genome Sequence of Nitratireductor pacificus Type Strain pht-3B.</title>
        <authorList>
            <person name="Lai Q."/>
            <person name="Li G."/>
            <person name="Shao Z."/>
        </authorList>
    </citation>
    <scope>NUCLEOTIDE SEQUENCE [LARGE SCALE GENOMIC DNA]</scope>
    <source>
        <strain evidence="4">pht-3B</strain>
    </source>
</reference>
<feature type="compositionally biased region" description="Basic and acidic residues" evidence="2">
    <location>
        <begin position="364"/>
        <end position="379"/>
    </location>
</feature>
<accession>K2M4D1</accession>
<dbReference type="STRING" id="391937.NA2_20759"/>
<evidence type="ECO:0000313" key="3">
    <source>
        <dbReference type="EMBL" id="EKF16906.1"/>
    </source>
</evidence>
<dbReference type="SUPFAM" id="SSF53756">
    <property type="entry name" value="UDP-Glycosyltransferase/glycogen phosphorylase"/>
    <property type="match status" value="1"/>
</dbReference>
<feature type="region of interest" description="Disordered" evidence="2">
    <location>
        <begin position="360"/>
        <end position="379"/>
    </location>
</feature>
<keyword evidence="1" id="KW-0808">Transferase</keyword>
<dbReference type="Pfam" id="PF13692">
    <property type="entry name" value="Glyco_trans_1_4"/>
    <property type="match status" value="1"/>
</dbReference>
<dbReference type="RefSeq" id="WP_008599251.1">
    <property type="nucleotide sequence ID" value="NZ_AMRM01000036.1"/>
</dbReference>
<proteinExistence type="predicted"/>
<dbReference type="EMBL" id="AMRM01000036">
    <property type="protein sequence ID" value="EKF16906.1"/>
    <property type="molecule type" value="Genomic_DNA"/>
</dbReference>
<dbReference type="PANTHER" id="PTHR46401:SF2">
    <property type="entry name" value="GLYCOSYLTRANSFERASE WBBK-RELATED"/>
    <property type="match status" value="1"/>
</dbReference>
<evidence type="ECO:0000256" key="2">
    <source>
        <dbReference type="SAM" id="MobiDB-lite"/>
    </source>
</evidence>
<protein>
    <submittedName>
        <fullName evidence="3">WbeA</fullName>
    </submittedName>
</protein>
<evidence type="ECO:0000256" key="1">
    <source>
        <dbReference type="ARBA" id="ARBA00022679"/>
    </source>
</evidence>
<dbReference type="AlphaFoldDB" id="K2M4D1"/>
<dbReference type="OrthoDB" id="5443996at2"/>
<evidence type="ECO:0000313" key="4">
    <source>
        <dbReference type="Proteomes" id="UP000006786"/>
    </source>
</evidence>
<keyword evidence="4" id="KW-1185">Reference proteome</keyword>
<dbReference type="GO" id="GO:0016757">
    <property type="term" value="F:glycosyltransferase activity"/>
    <property type="evidence" value="ECO:0007669"/>
    <property type="project" value="TreeGrafter"/>
</dbReference>
<dbReference type="GO" id="GO:0009103">
    <property type="term" value="P:lipopolysaccharide biosynthetic process"/>
    <property type="evidence" value="ECO:0007669"/>
    <property type="project" value="TreeGrafter"/>
</dbReference>
<gene>
    <name evidence="3" type="ORF">NA2_20759</name>
</gene>
<dbReference type="Gene3D" id="3.40.50.2000">
    <property type="entry name" value="Glycogen Phosphorylase B"/>
    <property type="match status" value="2"/>
</dbReference>
<name>K2M4D1_9HYPH</name>
<organism evidence="3 4">
    <name type="scientific">Nitratireductor pacificus pht-3B</name>
    <dbReference type="NCBI Taxonomy" id="391937"/>
    <lineage>
        <taxon>Bacteria</taxon>
        <taxon>Pseudomonadati</taxon>
        <taxon>Pseudomonadota</taxon>
        <taxon>Alphaproteobacteria</taxon>
        <taxon>Hyphomicrobiales</taxon>
        <taxon>Phyllobacteriaceae</taxon>
        <taxon>Nitratireductor</taxon>
    </lineage>
</organism>
<comment type="caution">
    <text evidence="3">The sequence shown here is derived from an EMBL/GenBank/DDBJ whole genome shotgun (WGS) entry which is preliminary data.</text>
</comment>
<dbReference type="PATRIC" id="fig|391937.3.peg.4252"/>